<dbReference type="Proteomes" id="UP000054359">
    <property type="component" value="Unassembled WGS sequence"/>
</dbReference>
<protein>
    <submittedName>
        <fullName evidence="2">Nuclear factor NF-kappa-B p105 subunit</fullName>
    </submittedName>
</protein>
<gene>
    <name evidence="2" type="ORF">X975_14866</name>
</gene>
<feature type="non-terminal residue" evidence="2">
    <location>
        <position position="322"/>
    </location>
</feature>
<dbReference type="OrthoDB" id="7881762at2759"/>
<proteinExistence type="predicted"/>
<name>A0A087T4B7_STEMI</name>
<dbReference type="InterPro" id="IPR000451">
    <property type="entry name" value="NFkB/Dor"/>
</dbReference>
<dbReference type="GO" id="GO:0034097">
    <property type="term" value="P:response to cytokine"/>
    <property type="evidence" value="ECO:0007669"/>
    <property type="project" value="TreeGrafter"/>
</dbReference>
<feature type="domain" description="Rel homology dimerisation" evidence="1">
    <location>
        <begin position="2"/>
        <end position="71"/>
    </location>
</feature>
<dbReference type="SUPFAM" id="SSF81296">
    <property type="entry name" value="E set domains"/>
    <property type="match status" value="1"/>
</dbReference>
<sequence length="322" mass="36377">MQLWFYEEEAGEVIWECESRFSSNDVFKNVGLSCRVPRYHDINIQSYKDIFIQFRDENRIGPPRCFRYLPINKDSSVVRRKKFRIGATGLNNTERNEPIAVPRMIRKPAKTKEKNMTEQTAIDILRSSFDPYSSISSTTLYTSAATENNGTTISHPTRPSENITTEQNFVADFRKDFESCSSVSLTRAAIGNNEETDTGVLKTTLDPYSSISLTAVHDIAARKEHEMDFDRSLNIFDILCSSAALANLDAELTQRWRENPCEMTSETSQLAVLSDDTLQDTLGSMNNSMEQLSISGPEDIFETGSECMNLPTNLSETIYDSS</sequence>
<evidence type="ECO:0000259" key="1">
    <source>
        <dbReference type="Pfam" id="PF16179"/>
    </source>
</evidence>
<dbReference type="Pfam" id="PF16179">
    <property type="entry name" value="RHD_dimer"/>
    <property type="match status" value="1"/>
</dbReference>
<keyword evidence="3" id="KW-1185">Reference proteome</keyword>
<dbReference type="InterPro" id="IPR014756">
    <property type="entry name" value="Ig_E-set"/>
</dbReference>
<dbReference type="GO" id="GO:0000981">
    <property type="term" value="F:DNA-binding transcription factor activity, RNA polymerase II-specific"/>
    <property type="evidence" value="ECO:0007669"/>
    <property type="project" value="TreeGrafter"/>
</dbReference>
<dbReference type="Gene3D" id="2.60.40.10">
    <property type="entry name" value="Immunoglobulins"/>
    <property type="match status" value="1"/>
</dbReference>
<dbReference type="GO" id="GO:0038061">
    <property type="term" value="P:non-canonical NF-kappaB signal transduction"/>
    <property type="evidence" value="ECO:0007669"/>
    <property type="project" value="TreeGrafter"/>
</dbReference>
<reference evidence="2 3" key="1">
    <citation type="submission" date="2013-11" db="EMBL/GenBank/DDBJ databases">
        <title>Genome sequencing of Stegodyphus mimosarum.</title>
        <authorList>
            <person name="Bechsgaard J."/>
        </authorList>
    </citation>
    <scope>NUCLEOTIDE SEQUENCE [LARGE SCALE GENOMIC DNA]</scope>
</reference>
<dbReference type="GO" id="GO:0005634">
    <property type="term" value="C:nucleus"/>
    <property type="evidence" value="ECO:0007669"/>
    <property type="project" value="TreeGrafter"/>
</dbReference>
<dbReference type="GO" id="GO:0000978">
    <property type="term" value="F:RNA polymerase II cis-regulatory region sequence-specific DNA binding"/>
    <property type="evidence" value="ECO:0007669"/>
    <property type="project" value="TreeGrafter"/>
</dbReference>
<organism evidence="2 3">
    <name type="scientific">Stegodyphus mimosarum</name>
    <name type="common">African social velvet spider</name>
    <dbReference type="NCBI Taxonomy" id="407821"/>
    <lineage>
        <taxon>Eukaryota</taxon>
        <taxon>Metazoa</taxon>
        <taxon>Ecdysozoa</taxon>
        <taxon>Arthropoda</taxon>
        <taxon>Chelicerata</taxon>
        <taxon>Arachnida</taxon>
        <taxon>Araneae</taxon>
        <taxon>Araneomorphae</taxon>
        <taxon>Entelegynae</taxon>
        <taxon>Eresoidea</taxon>
        <taxon>Eresidae</taxon>
        <taxon>Stegodyphus</taxon>
    </lineage>
</organism>
<dbReference type="GO" id="GO:0045087">
    <property type="term" value="P:innate immune response"/>
    <property type="evidence" value="ECO:0007669"/>
    <property type="project" value="TreeGrafter"/>
</dbReference>
<dbReference type="InterPro" id="IPR013783">
    <property type="entry name" value="Ig-like_fold"/>
</dbReference>
<dbReference type="STRING" id="407821.A0A087T4B7"/>
<dbReference type="PANTHER" id="PTHR24169:SF25">
    <property type="entry name" value="DORSAL-RELATED IMMUNITY FACTOR DIF-RELATED"/>
    <property type="match status" value="1"/>
</dbReference>
<evidence type="ECO:0000313" key="2">
    <source>
        <dbReference type="EMBL" id="KFM59956.1"/>
    </source>
</evidence>
<dbReference type="PANTHER" id="PTHR24169">
    <property type="entry name" value="NUCLEAR FACTOR NF-KAPPA-B PROTEIN"/>
    <property type="match status" value="1"/>
</dbReference>
<dbReference type="GO" id="GO:0033554">
    <property type="term" value="P:cellular response to stress"/>
    <property type="evidence" value="ECO:0007669"/>
    <property type="project" value="TreeGrafter"/>
</dbReference>
<dbReference type="GO" id="GO:0005737">
    <property type="term" value="C:cytoplasm"/>
    <property type="evidence" value="ECO:0007669"/>
    <property type="project" value="InterPro"/>
</dbReference>
<dbReference type="GO" id="GO:0007249">
    <property type="term" value="P:canonical NF-kappaB signal transduction"/>
    <property type="evidence" value="ECO:0007669"/>
    <property type="project" value="TreeGrafter"/>
</dbReference>
<evidence type="ECO:0000313" key="3">
    <source>
        <dbReference type="Proteomes" id="UP000054359"/>
    </source>
</evidence>
<dbReference type="EMBL" id="KK113363">
    <property type="protein sequence ID" value="KFM59956.1"/>
    <property type="molecule type" value="Genomic_DNA"/>
</dbReference>
<dbReference type="InterPro" id="IPR032397">
    <property type="entry name" value="RHD_dimer"/>
</dbReference>
<dbReference type="AlphaFoldDB" id="A0A087T4B7"/>
<dbReference type="GO" id="GO:0045944">
    <property type="term" value="P:positive regulation of transcription by RNA polymerase II"/>
    <property type="evidence" value="ECO:0007669"/>
    <property type="project" value="TreeGrafter"/>
</dbReference>
<accession>A0A087T4B7</accession>